<evidence type="ECO:0000313" key="3">
    <source>
        <dbReference type="Proteomes" id="UP000284902"/>
    </source>
</evidence>
<protein>
    <submittedName>
        <fullName evidence="2">Phage portal protein</fullName>
    </submittedName>
</protein>
<dbReference type="AlphaFoldDB" id="A0A414P855"/>
<feature type="region of interest" description="Disordered" evidence="1">
    <location>
        <begin position="371"/>
        <end position="430"/>
    </location>
</feature>
<evidence type="ECO:0000313" key="2">
    <source>
        <dbReference type="EMBL" id="RHF62396.1"/>
    </source>
</evidence>
<feature type="compositionally biased region" description="Acidic residues" evidence="1">
    <location>
        <begin position="394"/>
        <end position="410"/>
    </location>
</feature>
<comment type="caution">
    <text evidence="2">The sequence shown here is derived from an EMBL/GenBank/DDBJ whole genome shotgun (WGS) entry which is preliminary data.</text>
</comment>
<dbReference type="InterPro" id="IPR006944">
    <property type="entry name" value="Phage/GTA_portal"/>
</dbReference>
<gene>
    <name evidence="2" type="ORF">DW672_03765</name>
</gene>
<name>A0A414P855_9FIRM</name>
<accession>A0A414P855</accession>
<dbReference type="EMBL" id="QRHG01000006">
    <property type="protein sequence ID" value="RHF62396.1"/>
    <property type="molecule type" value="Genomic_DNA"/>
</dbReference>
<proteinExistence type="predicted"/>
<organism evidence="2 3">
    <name type="scientific">[Ruminococcus] lactaris</name>
    <dbReference type="NCBI Taxonomy" id="46228"/>
    <lineage>
        <taxon>Bacteria</taxon>
        <taxon>Bacillati</taxon>
        <taxon>Bacillota</taxon>
        <taxon>Clostridia</taxon>
        <taxon>Lachnospirales</taxon>
        <taxon>Lachnospiraceae</taxon>
        <taxon>Mediterraneibacter</taxon>
    </lineage>
</organism>
<evidence type="ECO:0000256" key="1">
    <source>
        <dbReference type="SAM" id="MobiDB-lite"/>
    </source>
</evidence>
<dbReference type="Pfam" id="PF04860">
    <property type="entry name" value="Phage_portal"/>
    <property type="match status" value="1"/>
</dbReference>
<feature type="compositionally biased region" description="Polar residues" evidence="1">
    <location>
        <begin position="384"/>
        <end position="393"/>
    </location>
</feature>
<sequence length="430" mass="48804">MKMGFFDVLRHSWDVFRNREPTYYNGEYSSTYRPDRKRLSGGNEKTIVTSIFNRIAVDVSSIDIKHCRVDNNGRFVEYIDSGLNNCLNLEANKDQTGRAFLQDVVMSLLDEGSVALVPVDTSFDPNKTNSYDILTMRTGKIFEWSPDHVRVRIYNDRTGRQEDITVPKSTVGIVESPLYAVINDKNSTMARLLRKLSLLDAVDEATGSGKLDMVIQLPYTVRSEARKKEAAKRIQSIEEQLKGPYGIAYVDGTEKIIQLNRPVENNLMKQIEYLQNLLYSQLGITQEVMNGTADEKTMLNYNNRTVEPILSAIVDEMKRKFLTKTARSQLQTIMFFRDPFKLVPVNDIAEIADKFTRNEIMTSNEIRQLIGMKPSDDPKADKLVNSNLNQPESATEDLQTEPQTGEDPENTGESQFVGDTPISSIPELEE</sequence>
<dbReference type="Proteomes" id="UP000284902">
    <property type="component" value="Unassembled WGS sequence"/>
</dbReference>
<reference evidence="2 3" key="1">
    <citation type="submission" date="2018-08" db="EMBL/GenBank/DDBJ databases">
        <title>A genome reference for cultivated species of the human gut microbiota.</title>
        <authorList>
            <person name="Zou Y."/>
            <person name="Xue W."/>
            <person name="Luo G."/>
        </authorList>
    </citation>
    <scope>NUCLEOTIDE SEQUENCE [LARGE SCALE GENOMIC DNA]</scope>
    <source>
        <strain evidence="2 3">AM25-1LB</strain>
    </source>
</reference>